<keyword evidence="1 6" id="KW-0489">Methyltransferase</keyword>
<sequence>MNISLPNQSQAGRFLGIAAVFAVLASFCAVSPVHAQAVEQPSRSLDVPYVPTPQPVVDKMLDLAKVKKGDVVYDLGCGDGRIVITAVKERGASGVGIDLNPQRIAEAKLNAKKAGVSDKVKFMVGDLFQADFSEASVVTLYLLPSVNAKLRPQLWKQLKVGTRVVSHAFDMGPEWPPEKTEQVGGSSVYYWTITKAHKDAAETQTASAPSKI</sequence>
<dbReference type="InterPro" id="IPR025714">
    <property type="entry name" value="Methyltranfer_dom"/>
</dbReference>
<evidence type="ECO:0000256" key="2">
    <source>
        <dbReference type="ARBA" id="ARBA00022679"/>
    </source>
</evidence>
<dbReference type="Gene3D" id="3.40.50.150">
    <property type="entry name" value="Vaccinia Virus protein VP39"/>
    <property type="match status" value="1"/>
</dbReference>
<keyword evidence="3" id="KW-0949">S-adenosyl-L-methionine</keyword>
<dbReference type="Proteomes" id="UP001225596">
    <property type="component" value="Unassembled WGS sequence"/>
</dbReference>
<dbReference type="Pfam" id="PF13847">
    <property type="entry name" value="Methyltransf_31"/>
    <property type="match status" value="1"/>
</dbReference>
<protein>
    <submittedName>
        <fullName evidence="6">Methyltransferase domain-containing protein</fullName>
    </submittedName>
</protein>
<dbReference type="PANTHER" id="PTHR13610:SF11">
    <property type="entry name" value="METHYLTRANSFERASE DOMAIN-CONTAINING PROTEIN"/>
    <property type="match status" value="1"/>
</dbReference>
<dbReference type="GO" id="GO:0008168">
    <property type="term" value="F:methyltransferase activity"/>
    <property type="evidence" value="ECO:0007669"/>
    <property type="project" value="UniProtKB-KW"/>
</dbReference>
<dbReference type="EMBL" id="JAUYVH010000009">
    <property type="protein sequence ID" value="MDQ9171430.1"/>
    <property type="molecule type" value="Genomic_DNA"/>
</dbReference>
<name>A0ABU1BR02_9BURK</name>
<dbReference type="RefSeq" id="WP_338437367.1">
    <property type="nucleotide sequence ID" value="NZ_JAUYVH010000009.1"/>
</dbReference>
<keyword evidence="2" id="KW-0808">Transferase</keyword>
<dbReference type="GO" id="GO:0032259">
    <property type="term" value="P:methylation"/>
    <property type="evidence" value="ECO:0007669"/>
    <property type="project" value="UniProtKB-KW"/>
</dbReference>
<keyword evidence="7" id="KW-1185">Reference proteome</keyword>
<feature type="signal peptide" evidence="4">
    <location>
        <begin position="1"/>
        <end position="35"/>
    </location>
</feature>
<reference evidence="6 7" key="1">
    <citation type="submission" date="2023-08" db="EMBL/GenBank/DDBJ databases">
        <title>Oxalobacteraceae gen .nov., isolated from river sludge outside the plant.</title>
        <authorList>
            <person name="Zhao S.Y."/>
        </authorList>
    </citation>
    <scope>NUCLEOTIDE SEQUENCE [LARGE SCALE GENOMIC DNA]</scope>
    <source>
        <strain evidence="6 7">R-40</strain>
    </source>
</reference>
<dbReference type="CDD" id="cd02440">
    <property type="entry name" value="AdoMet_MTases"/>
    <property type="match status" value="1"/>
</dbReference>
<evidence type="ECO:0000256" key="3">
    <source>
        <dbReference type="ARBA" id="ARBA00022691"/>
    </source>
</evidence>
<keyword evidence="4" id="KW-0732">Signal</keyword>
<evidence type="ECO:0000313" key="6">
    <source>
        <dbReference type="EMBL" id="MDQ9171430.1"/>
    </source>
</evidence>
<evidence type="ECO:0000256" key="4">
    <source>
        <dbReference type="SAM" id="SignalP"/>
    </source>
</evidence>
<feature type="domain" description="Methyltransferase" evidence="5">
    <location>
        <begin position="67"/>
        <end position="134"/>
    </location>
</feature>
<evidence type="ECO:0000313" key="7">
    <source>
        <dbReference type="Proteomes" id="UP001225596"/>
    </source>
</evidence>
<dbReference type="InterPro" id="IPR029063">
    <property type="entry name" value="SAM-dependent_MTases_sf"/>
</dbReference>
<comment type="caution">
    <text evidence="6">The sequence shown here is derived from an EMBL/GenBank/DDBJ whole genome shotgun (WGS) entry which is preliminary data.</text>
</comment>
<gene>
    <name evidence="6" type="ORF">Q8A64_13530</name>
</gene>
<dbReference type="PANTHER" id="PTHR13610">
    <property type="entry name" value="METHYLTRANSFERASE DOMAIN-CONTAINING PROTEIN"/>
    <property type="match status" value="1"/>
</dbReference>
<organism evidence="6 7">
    <name type="scientific">Keguizhuia sedimenti</name>
    <dbReference type="NCBI Taxonomy" id="3064264"/>
    <lineage>
        <taxon>Bacteria</taxon>
        <taxon>Pseudomonadati</taxon>
        <taxon>Pseudomonadota</taxon>
        <taxon>Betaproteobacteria</taxon>
        <taxon>Burkholderiales</taxon>
        <taxon>Oxalobacteraceae</taxon>
        <taxon>Keguizhuia</taxon>
    </lineage>
</organism>
<dbReference type="InterPro" id="IPR026170">
    <property type="entry name" value="FAM173A/B"/>
</dbReference>
<accession>A0ABU1BR02</accession>
<feature type="chain" id="PRO_5046038916" evidence="4">
    <location>
        <begin position="36"/>
        <end position="212"/>
    </location>
</feature>
<proteinExistence type="predicted"/>
<evidence type="ECO:0000256" key="1">
    <source>
        <dbReference type="ARBA" id="ARBA00022603"/>
    </source>
</evidence>
<evidence type="ECO:0000259" key="5">
    <source>
        <dbReference type="Pfam" id="PF13847"/>
    </source>
</evidence>
<dbReference type="SUPFAM" id="SSF53335">
    <property type="entry name" value="S-adenosyl-L-methionine-dependent methyltransferases"/>
    <property type="match status" value="1"/>
</dbReference>